<evidence type="ECO:0000313" key="3">
    <source>
        <dbReference type="EMBL" id="EYF01236.1"/>
    </source>
</evidence>
<proteinExistence type="predicted"/>
<evidence type="ECO:0000256" key="1">
    <source>
        <dbReference type="SAM" id="MobiDB-lite"/>
    </source>
</evidence>
<dbReference type="STRING" id="1192034.CAP_8489"/>
<feature type="chain" id="PRO_5001496446" description="Lipoprotein" evidence="2">
    <location>
        <begin position="29"/>
        <end position="564"/>
    </location>
</feature>
<dbReference type="EMBL" id="ASRX01000085">
    <property type="protein sequence ID" value="EYF01236.1"/>
    <property type="molecule type" value="Genomic_DNA"/>
</dbReference>
<dbReference type="eggNOG" id="ENOG502ZAH5">
    <property type="taxonomic scope" value="Bacteria"/>
</dbReference>
<feature type="region of interest" description="Disordered" evidence="1">
    <location>
        <begin position="46"/>
        <end position="67"/>
    </location>
</feature>
<evidence type="ECO:0008006" key="5">
    <source>
        <dbReference type="Google" id="ProtNLM"/>
    </source>
</evidence>
<comment type="caution">
    <text evidence="3">The sequence shown here is derived from an EMBL/GenBank/DDBJ whole genome shotgun (WGS) entry which is preliminary data.</text>
</comment>
<reference evidence="3 4" key="1">
    <citation type="submission" date="2013-05" db="EMBL/GenBank/DDBJ databases">
        <title>Genome assembly of Chondromyces apiculatus DSM 436.</title>
        <authorList>
            <person name="Sharma G."/>
            <person name="Khatri I."/>
            <person name="Kaur C."/>
            <person name="Mayilraj S."/>
            <person name="Subramanian S."/>
        </authorList>
    </citation>
    <scope>NUCLEOTIDE SEQUENCE [LARGE SCALE GENOMIC DNA]</scope>
    <source>
        <strain evidence="3 4">DSM 436</strain>
    </source>
</reference>
<sequence>MASSRATLTATLPTTLIAARPTAPVALAARLCLGLSVSLLTAGCGDDSDAPATTTTTSSEPDPTPRSTIVGALTYERVPHLPGADGLDYAATARAPIRAARVELLTEDGALLAETASDDDGHYTIDVPERTRARIRVYAESLSPPIVIEDNTASDAIYTLESALLDLADEVTLDLTATTGWGGDTYTGVRAAAPFALLDTALTASRRFIAAGASPTDFPPLHINWSPDNRPEDGSIQSGRIGTSHWDDQELYILGDDGVDTDEFDTHVLVHEWGHYYESRLSRTDSPGGGHGYGDLLDPRVALSEGWGNALSAMILDPDTTYRDTQGPAQASGFSWDVDANDTSAASSPGWYSETTIEAVLLDLYDGATAPPEPFDTVALGLGAIHEVMTQDLRQTPALTTLFSFIAALKARHPGDAAAIDTLVAHHRADSGSDQLGIDPVLDVWGTGETHSGGLPGTLPVYVDAAPGDTLALTLVGGADYNALAQNRYVRLNATGPSLTVRSSATQDVDLLVYQRGDLLAFAVTADGNELVTVATQPGETYVINVQGYGMNPGTYPVSLEITP</sequence>
<protein>
    <recommendedName>
        <fullName evidence="5">Lipoprotein</fullName>
    </recommendedName>
</protein>
<feature type="signal peptide" evidence="2">
    <location>
        <begin position="1"/>
        <end position="28"/>
    </location>
</feature>
<accession>A0A017SY60</accession>
<dbReference type="Proteomes" id="UP000019678">
    <property type="component" value="Unassembled WGS sequence"/>
</dbReference>
<organism evidence="3 4">
    <name type="scientific">Chondromyces apiculatus DSM 436</name>
    <dbReference type="NCBI Taxonomy" id="1192034"/>
    <lineage>
        <taxon>Bacteria</taxon>
        <taxon>Pseudomonadati</taxon>
        <taxon>Myxococcota</taxon>
        <taxon>Polyangia</taxon>
        <taxon>Polyangiales</taxon>
        <taxon>Polyangiaceae</taxon>
        <taxon>Chondromyces</taxon>
    </lineage>
</organism>
<gene>
    <name evidence="3" type="ORF">CAP_8489</name>
</gene>
<name>A0A017SY60_9BACT</name>
<keyword evidence="4" id="KW-1185">Reference proteome</keyword>
<dbReference type="AlphaFoldDB" id="A0A017SY60"/>
<evidence type="ECO:0000313" key="4">
    <source>
        <dbReference type="Proteomes" id="UP000019678"/>
    </source>
</evidence>
<evidence type="ECO:0000256" key="2">
    <source>
        <dbReference type="SAM" id="SignalP"/>
    </source>
</evidence>
<feature type="compositionally biased region" description="Low complexity" evidence="1">
    <location>
        <begin position="50"/>
        <end position="67"/>
    </location>
</feature>
<keyword evidence="2" id="KW-0732">Signal</keyword>